<feature type="coiled-coil region" evidence="7">
    <location>
        <begin position="141"/>
        <end position="168"/>
    </location>
</feature>
<dbReference type="CDD" id="cd19920">
    <property type="entry name" value="REC_PA4781-like"/>
    <property type="match status" value="1"/>
</dbReference>
<dbReference type="Gene3D" id="3.30.565.10">
    <property type="entry name" value="Histidine kinase-like ATPase, C-terminal domain"/>
    <property type="match status" value="1"/>
</dbReference>
<evidence type="ECO:0000259" key="9">
    <source>
        <dbReference type="PROSITE" id="PS50110"/>
    </source>
</evidence>
<dbReference type="InterPro" id="IPR011006">
    <property type="entry name" value="CheY-like_superfamily"/>
</dbReference>
<dbReference type="SMART" id="SM00387">
    <property type="entry name" value="HATPase_c"/>
    <property type="match status" value="1"/>
</dbReference>
<proteinExistence type="predicted"/>
<dbReference type="Gene3D" id="3.40.50.2300">
    <property type="match status" value="1"/>
</dbReference>
<dbReference type="Gene3D" id="1.10.287.130">
    <property type="match status" value="1"/>
</dbReference>
<dbReference type="CDD" id="cd00082">
    <property type="entry name" value="HisKA"/>
    <property type="match status" value="1"/>
</dbReference>
<evidence type="ECO:0000256" key="7">
    <source>
        <dbReference type="SAM" id="Coils"/>
    </source>
</evidence>
<dbReference type="EMBL" id="DF820471">
    <property type="protein sequence ID" value="GAK60014.1"/>
    <property type="molecule type" value="Genomic_DNA"/>
</dbReference>
<dbReference type="Pfam" id="PF02518">
    <property type="entry name" value="HATPase_c"/>
    <property type="match status" value="1"/>
</dbReference>
<dbReference type="InterPro" id="IPR036890">
    <property type="entry name" value="HATPase_C_sf"/>
</dbReference>
<dbReference type="FunFam" id="3.30.565.10:FF:000006">
    <property type="entry name" value="Sensor histidine kinase WalK"/>
    <property type="match status" value="1"/>
</dbReference>
<evidence type="ECO:0000256" key="5">
    <source>
        <dbReference type="ARBA" id="ARBA00022777"/>
    </source>
</evidence>
<dbReference type="SMART" id="SM00448">
    <property type="entry name" value="REC"/>
    <property type="match status" value="1"/>
</dbReference>
<dbReference type="EC" id="2.7.13.3" evidence="2"/>
<dbReference type="InterPro" id="IPR001789">
    <property type="entry name" value="Sig_transdc_resp-reg_receiver"/>
</dbReference>
<evidence type="ECO:0000256" key="4">
    <source>
        <dbReference type="ARBA" id="ARBA00022679"/>
    </source>
</evidence>
<dbReference type="InterPro" id="IPR003594">
    <property type="entry name" value="HATPase_dom"/>
</dbReference>
<dbReference type="GO" id="GO:0000155">
    <property type="term" value="F:phosphorelay sensor kinase activity"/>
    <property type="evidence" value="ECO:0007669"/>
    <property type="project" value="InterPro"/>
</dbReference>
<keyword evidence="5 10" id="KW-0418">Kinase</keyword>
<evidence type="ECO:0000259" key="8">
    <source>
        <dbReference type="PROSITE" id="PS50109"/>
    </source>
</evidence>
<comment type="catalytic activity">
    <reaction evidence="1">
        <text>ATP + protein L-histidine = ADP + protein N-phospho-L-histidine.</text>
        <dbReference type="EC" id="2.7.13.3"/>
    </reaction>
</comment>
<dbReference type="SMART" id="SM00388">
    <property type="entry name" value="HisKA"/>
    <property type="match status" value="1"/>
</dbReference>
<feature type="modified residue" description="4-aspartylphosphate" evidence="6">
    <location>
        <position position="72"/>
    </location>
</feature>
<dbReference type="SUPFAM" id="SSF47384">
    <property type="entry name" value="Homodimeric domain of signal transducing histidine kinase"/>
    <property type="match status" value="1"/>
</dbReference>
<dbReference type="Pfam" id="PF00072">
    <property type="entry name" value="Response_reg"/>
    <property type="match status" value="1"/>
</dbReference>
<keyword evidence="4" id="KW-0808">Transferase</keyword>
<evidence type="ECO:0000313" key="10">
    <source>
        <dbReference type="EMBL" id="GAK60014.1"/>
    </source>
</evidence>
<dbReference type="PANTHER" id="PTHR43547:SF2">
    <property type="entry name" value="HYBRID SIGNAL TRANSDUCTION HISTIDINE KINASE C"/>
    <property type="match status" value="1"/>
</dbReference>
<name>A0A081C609_VECG1</name>
<dbReference type="eggNOG" id="COG3437">
    <property type="taxonomic scope" value="Bacteria"/>
</dbReference>
<keyword evidence="11" id="KW-1185">Reference proteome</keyword>
<dbReference type="HOGENOM" id="CLU_000445_114_72_0"/>
<dbReference type="eggNOG" id="COG2205">
    <property type="taxonomic scope" value="Bacteria"/>
</dbReference>
<protein>
    <recommendedName>
        <fullName evidence="2">histidine kinase</fullName>
        <ecNumber evidence="2">2.7.13.3</ecNumber>
    </recommendedName>
</protein>
<dbReference type="InterPro" id="IPR004358">
    <property type="entry name" value="Sig_transdc_His_kin-like_C"/>
</dbReference>
<dbReference type="InterPro" id="IPR003661">
    <property type="entry name" value="HisK_dim/P_dom"/>
</dbReference>
<evidence type="ECO:0000256" key="1">
    <source>
        <dbReference type="ARBA" id="ARBA00000085"/>
    </source>
</evidence>
<reference evidence="10" key="1">
    <citation type="journal article" date="2015" name="PeerJ">
        <title>First genomic representation of candidate bacterial phylum KSB3 points to enhanced environmental sensing as a trigger of wastewater bulking.</title>
        <authorList>
            <person name="Sekiguchi Y."/>
            <person name="Ohashi A."/>
            <person name="Parks D.H."/>
            <person name="Yamauchi T."/>
            <person name="Tyson G.W."/>
            <person name="Hugenholtz P."/>
        </authorList>
    </citation>
    <scope>NUCLEOTIDE SEQUENCE [LARGE SCALE GENOMIC DNA]</scope>
</reference>
<evidence type="ECO:0000256" key="2">
    <source>
        <dbReference type="ARBA" id="ARBA00012438"/>
    </source>
</evidence>
<dbReference type="SUPFAM" id="SSF55874">
    <property type="entry name" value="ATPase domain of HSP90 chaperone/DNA topoisomerase II/histidine kinase"/>
    <property type="match status" value="1"/>
</dbReference>
<dbReference type="PROSITE" id="PS50109">
    <property type="entry name" value="HIS_KIN"/>
    <property type="match status" value="1"/>
</dbReference>
<feature type="domain" description="Response regulatory" evidence="9">
    <location>
        <begin position="23"/>
        <end position="139"/>
    </location>
</feature>
<gene>
    <name evidence="10" type="ORF">U27_07001</name>
</gene>
<keyword evidence="7" id="KW-0175">Coiled coil</keyword>
<dbReference type="InterPro" id="IPR036097">
    <property type="entry name" value="HisK_dim/P_sf"/>
</dbReference>
<evidence type="ECO:0000256" key="3">
    <source>
        <dbReference type="ARBA" id="ARBA00022553"/>
    </source>
</evidence>
<sequence>MQFEGRDRDWYPEKHEYIMQKGTILVIDDSPKNLRIFLDQLTQVGFKILIAPGGQDALQQLEQIKPDLILLDVLMPDLDGFETCARLKANESTKNIPVIFMTALSDPLDKVKGFEVGGVDYITKPFQYEEAIARIHTHLMIYRLQQQLEEQNNQLKQLNESKDKFFSMIAHDLRSPFSSLRGLIQFTSQNMQGWSKTKIEEVINILEHATDNLYALIENLLTWSRIHRDAFDFQPQYLHLQKIVAQEVELFNSIAGQKHITLINHITEPLEVYADANMLDAVLRNLLSNAIKFTYPGGRIDVAAAQDKRNITISVTDTGIGLSQENIAKLFRLDDRYKQLGTAKEKGTGLGLILCKEFIEKNGGTIGVTSQPDQGSTFFFTLPRVFVKDER</sequence>
<evidence type="ECO:0000256" key="6">
    <source>
        <dbReference type="PROSITE-ProRule" id="PRU00169"/>
    </source>
</evidence>
<dbReference type="Proteomes" id="UP000030661">
    <property type="component" value="Unassembled WGS sequence"/>
</dbReference>
<keyword evidence="3 6" id="KW-0597">Phosphoprotein</keyword>
<dbReference type="STRING" id="1499967.U27_07001"/>
<dbReference type="InterPro" id="IPR005467">
    <property type="entry name" value="His_kinase_dom"/>
</dbReference>
<evidence type="ECO:0000313" key="11">
    <source>
        <dbReference type="Proteomes" id="UP000030661"/>
    </source>
</evidence>
<dbReference type="PRINTS" id="PR00344">
    <property type="entry name" value="BCTRLSENSOR"/>
</dbReference>
<dbReference type="PROSITE" id="PS50110">
    <property type="entry name" value="RESPONSE_REGULATORY"/>
    <property type="match status" value="1"/>
</dbReference>
<dbReference type="SUPFAM" id="SSF52172">
    <property type="entry name" value="CheY-like"/>
    <property type="match status" value="1"/>
</dbReference>
<dbReference type="PANTHER" id="PTHR43547">
    <property type="entry name" value="TWO-COMPONENT HISTIDINE KINASE"/>
    <property type="match status" value="1"/>
</dbReference>
<feature type="domain" description="Histidine kinase" evidence="8">
    <location>
        <begin position="168"/>
        <end position="386"/>
    </location>
</feature>
<dbReference type="AlphaFoldDB" id="A0A081C609"/>
<accession>A0A081C609</accession>
<dbReference type="Pfam" id="PF00512">
    <property type="entry name" value="HisKA"/>
    <property type="match status" value="1"/>
</dbReference>
<organism evidence="10">
    <name type="scientific">Vecturithrix granuli</name>
    <dbReference type="NCBI Taxonomy" id="1499967"/>
    <lineage>
        <taxon>Bacteria</taxon>
        <taxon>Candidatus Moduliflexota</taxon>
        <taxon>Candidatus Vecturitrichia</taxon>
        <taxon>Candidatus Vecturitrichales</taxon>
        <taxon>Candidatus Vecturitrichaceae</taxon>
        <taxon>Candidatus Vecturithrix</taxon>
    </lineage>
</organism>